<dbReference type="InterPro" id="IPR011992">
    <property type="entry name" value="EF-hand-dom_pair"/>
</dbReference>
<sequence length="248" mass="28946">MKLPIGVCYLQLIAIAYGVSVLMGAPLFSDMIRTLGFSIYIVLIGFTPIIISLKGDLNEIYNFLFRNEFYLLISTSRKFFYMRNLVWGTMLGAWLGAIPIPLDWDYFSFKYFTLFFYPAAHLTPSQERELHEAFYADHSGRISKSELKHVITALNIKVNDHELEKLLSQMDTDHSGEVDFDEFKTIMGTFYFKKYSKQELHAASKKFDEDGCEYITANELNHLLNHWLQIVMENFHLRNSVKYLIEEL</sequence>
<feature type="transmembrane region" description="Helical" evidence="10">
    <location>
        <begin position="34"/>
        <end position="53"/>
    </location>
</feature>
<keyword evidence="8 10" id="KW-1133">Transmembrane helix</keyword>
<dbReference type="FunFam" id="1.10.238.10:FF:000178">
    <property type="entry name" value="Calmodulin-2 A"/>
    <property type="match status" value="1"/>
</dbReference>
<dbReference type="InterPro" id="IPR050145">
    <property type="entry name" value="Centrin_CML-like"/>
</dbReference>
<dbReference type="PROSITE" id="PS50222">
    <property type="entry name" value="EF_HAND_2"/>
    <property type="match status" value="1"/>
</dbReference>
<keyword evidence="4 10" id="KW-0812">Transmembrane</keyword>
<feature type="domain" description="EF-hand" evidence="11">
    <location>
        <begin position="158"/>
        <end position="193"/>
    </location>
</feature>
<dbReference type="Pfam" id="PF06699">
    <property type="entry name" value="PIG-F"/>
    <property type="match status" value="1"/>
</dbReference>
<dbReference type="AlphaFoldDB" id="A0A817M3A8"/>
<evidence type="ECO:0000256" key="8">
    <source>
        <dbReference type="ARBA" id="ARBA00022989"/>
    </source>
</evidence>
<dbReference type="OrthoDB" id="17366at2759"/>
<protein>
    <recommendedName>
        <fullName evidence="11">EF-hand domain-containing protein</fullName>
    </recommendedName>
</protein>
<evidence type="ECO:0000256" key="3">
    <source>
        <dbReference type="ARBA" id="ARBA00022502"/>
    </source>
</evidence>
<evidence type="ECO:0000313" key="13">
    <source>
        <dbReference type="Proteomes" id="UP000663825"/>
    </source>
</evidence>
<keyword evidence="3" id="KW-0337">GPI-anchor biosynthesis</keyword>
<proteinExistence type="predicted"/>
<keyword evidence="9 10" id="KW-0472">Membrane</keyword>
<evidence type="ECO:0000313" key="12">
    <source>
        <dbReference type="EMBL" id="CAF3062910.1"/>
    </source>
</evidence>
<comment type="subcellular location">
    <subcellularLocation>
        <location evidence="1">Endoplasmic reticulum membrane</location>
        <topology evidence="1">Multi-pass membrane protein</topology>
    </subcellularLocation>
</comment>
<dbReference type="InterPro" id="IPR018247">
    <property type="entry name" value="EF_Hand_1_Ca_BS"/>
</dbReference>
<name>A0A817M3A8_9BILA</name>
<evidence type="ECO:0000256" key="7">
    <source>
        <dbReference type="ARBA" id="ARBA00022837"/>
    </source>
</evidence>
<evidence type="ECO:0000256" key="10">
    <source>
        <dbReference type="SAM" id="Phobius"/>
    </source>
</evidence>
<dbReference type="Pfam" id="PF13499">
    <property type="entry name" value="EF-hand_7"/>
    <property type="match status" value="1"/>
</dbReference>
<keyword evidence="6" id="KW-0256">Endoplasmic reticulum</keyword>
<dbReference type="GO" id="GO:0006506">
    <property type="term" value="P:GPI anchor biosynthetic process"/>
    <property type="evidence" value="ECO:0007669"/>
    <property type="project" value="UniProtKB-UniPathway"/>
</dbReference>
<dbReference type="PANTHER" id="PTHR23050">
    <property type="entry name" value="CALCIUM BINDING PROTEIN"/>
    <property type="match status" value="1"/>
</dbReference>
<evidence type="ECO:0000256" key="4">
    <source>
        <dbReference type="ARBA" id="ARBA00022692"/>
    </source>
</evidence>
<dbReference type="SUPFAM" id="SSF47473">
    <property type="entry name" value="EF-hand"/>
    <property type="match status" value="1"/>
</dbReference>
<dbReference type="EMBL" id="CAJNXB010000527">
    <property type="protein sequence ID" value="CAF3062910.1"/>
    <property type="molecule type" value="Genomic_DNA"/>
</dbReference>
<evidence type="ECO:0000256" key="5">
    <source>
        <dbReference type="ARBA" id="ARBA00022737"/>
    </source>
</evidence>
<dbReference type="CDD" id="cd00051">
    <property type="entry name" value="EFh"/>
    <property type="match status" value="1"/>
</dbReference>
<evidence type="ECO:0000256" key="9">
    <source>
        <dbReference type="ARBA" id="ARBA00023136"/>
    </source>
</evidence>
<evidence type="ECO:0000256" key="1">
    <source>
        <dbReference type="ARBA" id="ARBA00004477"/>
    </source>
</evidence>
<gene>
    <name evidence="12" type="ORF">TIS948_LOCUS4649</name>
</gene>
<comment type="pathway">
    <text evidence="2">Glycolipid biosynthesis; glycosylphosphatidylinositol-anchor biosynthesis.</text>
</comment>
<keyword evidence="7" id="KW-0106">Calcium</keyword>
<evidence type="ECO:0000256" key="2">
    <source>
        <dbReference type="ARBA" id="ARBA00004687"/>
    </source>
</evidence>
<keyword evidence="5" id="KW-0677">Repeat</keyword>
<dbReference type="GO" id="GO:0005509">
    <property type="term" value="F:calcium ion binding"/>
    <property type="evidence" value="ECO:0007669"/>
    <property type="project" value="InterPro"/>
</dbReference>
<dbReference type="InterPro" id="IPR002048">
    <property type="entry name" value="EF_hand_dom"/>
</dbReference>
<comment type="caution">
    <text evidence="12">The sequence shown here is derived from an EMBL/GenBank/DDBJ whole genome shotgun (WGS) entry which is preliminary data.</text>
</comment>
<dbReference type="GO" id="GO:0005789">
    <property type="term" value="C:endoplasmic reticulum membrane"/>
    <property type="evidence" value="ECO:0007669"/>
    <property type="project" value="UniProtKB-SubCell"/>
</dbReference>
<accession>A0A817M3A8</accession>
<dbReference type="Proteomes" id="UP000663825">
    <property type="component" value="Unassembled WGS sequence"/>
</dbReference>
<reference evidence="12" key="1">
    <citation type="submission" date="2021-02" db="EMBL/GenBank/DDBJ databases">
        <authorList>
            <person name="Nowell W R."/>
        </authorList>
    </citation>
    <scope>NUCLEOTIDE SEQUENCE</scope>
</reference>
<dbReference type="PROSITE" id="PS00018">
    <property type="entry name" value="EF_HAND_1"/>
    <property type="match status" value="1"/>
</dbReference>
<dbReference type="UniPathway" id="UPA00196"/>
<dbReference type="SMART" id="SM00054">
    <property type="entry name" value="EFh"/>
    <property type="match status" value="3"/>
</dbReference>
<evidence type="ECO:0000259" key="11">
    <source>
        <dbReference type="PROSITE" id="PS50222"/>
    </source>
</evidence>
<feature type="transmembrane region" description="Helical" evidence="10">
    <location>
        <begin position="7"/>
        <end position="28"/>
    </location>
</feature>
<feature type="transmembrane region" description="Helical" evidence="10">
    <location>
        <begin position="85"/>
        <end position="102"/>
    </location>
</feature>
<dbReference type="InterPro" id="IPR009580">
    <property type="entry name" value="GPI_biosynthesis_protein_Pig-F"/>
</dbReference>
<evidence type="ECO:0000256" key="6">
    <source>
        <dbReference type="ARBA" id="ARBA00022824"/>
    </source>
</evidence>
<dbReference type="Gene3D" id="1.10.238.10">
    <property type="entry name" value="EF-hand"/>
    <property type="match status" value="1"/>
</dbReference>
<organism evidence="12 13">
    <name type="scientific">Rotaria socialis</name>
    <dbReference type="NCBI Taxonomy" id="392032"/>
    <lineage>
        <taxon>Eukaryota</taxon>
        <taxon>Metazoa</taxon>
        <taxon>Spiralia</taxon>
        <taxon>Gnathifera</taxon>
        <taxon>Rotifera</taxon>
        <taxon>Eurotatoria</taxon>
        <taxon>Bdelloidea</taxon>
        <taxon>Philodinida</taxon>
        <taxon>Philodinidae</taxon>
        <taxon>Rotaria</taxon>
    </lineage>
</organism>